<dbReference type="InterPro" id="IPR024078">
    <property type="entry name" value="LmbE-like_dom_sf"/>
</dbReference>
<dbReference type="InterPro" id="IPR003737">
    <property type="entry name" value="GlcNAc_PI_deacetylase-related"/>
</dbReference>
<accession>A0A1H0ATE4</accession>
<dbReference type="Proteomes" id="UP000198778">
    <property type="component" value="Unassembled WGS sequence"/>
</dbReference>
<dbReference type="EMBL" id="FNIL01000001">
    <property type="protein sequence ID" value="SDN36664.1"/>
    <property type="molecule type" value="Genomic_DNA"/>
</dbReference>
<organism evidence="2 3">
    <name type="scientific">Alkalicoccus daliensis</name>
    <dbReference type="NCBI Taxonomy" id="745820"/>
    <lineage>
        <taxon>Bacteria</taxon>
        <taxon>Bacillati</taxon>
        <taxon>Bacillota</taxon>
        <taxon>Bacilli</taxon>
        <taxon>Bacillales</taxon>
        <taxon>Bacillaceae</taxon>
        <taxon>Alkalicoccus</taxon>
    </lineage>
</organism>
<dbReference type="OrthoDB" id="9778719at2"/>
<proteinExistence type="predicted"/>
<name>A0A1H0ATE4_9BACI</name>
<dbReference type="RefSeq" id="WP_090840437.1">
    <property type="nucleotide sequence ID" value="NZ_FNIL01000001.1"/>
</dbReference>
<dbReference type="SUPFAM" id="SSF102588">
    <property type="entry name" value="LmbE-like"/>
    <property type="match status" value="1"/>
</dbReference>
<dbReference type="Gene3D" id="3.40.50.10320">
    <property type="entry name" value="LmbE-like"/>
    <property type="match status" value="1"/>
</dbReference>
<dbReference type="Pfam" id="PF02585">
    <property type="entry name" value="PIG-L"/>
    <property type="match status" value="1"/>
</dbReference>
<evidence type="ECO:0000313" key="3">
    <source>
        <dbReference type="Proteomes" id="UP000198778"/>
    </source>
</evidence>
<evidence type="ECO:0000256" key="1">
    <source>
        <dbReference type="ARBA" id="ARBA00001947"/>
    </source>
</evidence>
<dbReference type="PANTHER" id="PTHR12993">
    <property type="entry name" value="N-ACETYLGLUCOSAMINYL-PHOSPHATIDYLINOSITOL DE-N-ACETYLASE-RELATED"/>
    <property type="match status" value="1"/>
</dbReference>
<protein>
    <submittedName>
        <fullName evidence="2">Bacillithiol biosynthesis deacetylase BshB1</fullName>
    </submittedName>
</protein>
<dbReference type="STRING" id="745820.SAMN04488053_101609"/>
<dbReference type="AlphaFoldDB" id="A0A1H0ATE4"/>
<reference evidence="3" key="1">
    <citation type="submission" date="2016-10" db="EMBL/GenBank/DDBJ databases">
        <authorList>
            <person name="Varghese N."/>
            <person name="Submissions S."/>
        </authorList>
    </citation>
    <scope>NUCLEOTIDE SEQUENCE [LARGE SCALE GENOMIC DNA]</scope>
    <source>
        <strain evidence="3">CGMCC 1.10369</strain>
    </source>
</reference>
<sequence>MKADILAVGAHPDDIEIGMGGTIAKAAANGKTVVMAHLTKAELSSNGSVEERLKESAAAAKVLGAEKPLSYSFSDRGLLNERKEAIAALVKLIREVKPVHIFAPYHEDRHPDHGHCGEIVKEAFFSAGIKKYGEGESFKPEALYYYQINGLIKPDFAIDISAFMNQKYEALACFASQFQSGKNKVETPLTNGYLDDLRARDRLLGRETGVSSAEGFVSERLLLYPFPEKENKE</sequence>
<dbReference type="InterPro" id="IPR023842">
    <property type="entry name" value="Bacillithiol_biosynth_BshB1"/>
</dbReference>
<dbReference type="NCBIfam" id="TIGR04001">
    <property type="entry name" value="thiol_BshB1"/>
    <property type="match status" value="1"/>
</dbReference>
<keyword evidence="3" id="KW-1185">Reference proteome</keyword>
<comment type="cofactor">
    <cofactor evidence="1">
        <name>Zn(2+)</name>
        <dbReference type="ChEBI" id="CHEBI:29105"/>
    </cofactor>
</comment>
<dbReference type="PANTHER" id="PTHR12993:SF30">
    <property type="entry name" value="N-ACETYL-ALPHA-D-GLUCOSAMINYL L-MALATE DEACETYLASE 1"/>
    <property type="match status" value="1"/>
</dbReference>
<dbReference type="GO" id="GO:0071793">
    <property type="term" value="P:bacillithiol biosynthetic process"/>
    <property type="evidence" value="ECO:0007669"/>
    <property type="project" value="InterPro"/>
</dbReference>
<gene>
    <name evidence="2" type="ORF">SAMN04488053_101609</name>
</gene>
<evidence type="ECO:0000313" key="2">
    <source>
        <dbReference type="EMBL" id="SDN36664.1"/>
    </source>
</evidence>
<dbReference type="GO" id="GO:0016811">
    <property type="term" value="F:hydrolase activity, acting on carbon-nitrogen (but not peptide) bonds, in linear amides"/>
    <property type="evidence" value="ECO:0007669"/>
    <property type="project" value="TreeGrafter"/>
</dbReference>
<dbReference type="GO" id="GO:0019213">
    <property type="term" value="F:deacetylase activity"/>
    <property type="evidence" value="ECO:0007669"/>
    <property type="project" value="InterPro"/>
</dbReference>